<evidence type="ECO:0000313" key="1">
    <source>
        <dbReference type="EMBL" id="MFC0264369.1"/>
    </source>
</evidence>
<evidence type="ECO:0008006" key="3">
    <source>
        <dbReference type="Google" id="ProtNLM"/>
    </source>
</evidence>
<evidence type="ECO:0000313" key="2">
    <source>
        <dbReference type="Proteomes" id="UP001589797"/>
    </source>
</evidence>
<comment type="caution">
    <text evidence="1">The sequence shown here is derived from an EMBL/GenBank/DDBJ whole genome shotgun (WGS) entry which is preliminary data.</text>
</comment>
<dbReference type="PANTHER" id="PTHR39473">
    <property type="match status" value="1"/>
</dbReference>
<gene>
    <name evidence="1" type="ORF">ACFFIP_16910</name>
</gene>
<reference evidence="1 2" key="1">
    <citation type="submission" date="2024-09" db="EMBL/GenBank/DDBJ databases">
        <authorList>
            <person name="Sun Q."/>
            <person name="Mori K."/>
        </authorList>
    </citation>
    <scope>NUCLEOTIDE SEQUENCE [LARGE SCALE GENOMIC DNA]</scope>
    <source>
        <strain evidence="1 2">CCM 7650</strain>
    </source>
</reference>
<sequence length="169" mass="19394">MKNHCIENLQEIRKILEYIPEKAFGTPLSVLSDSSIGQHIRHILELYLAVFESLNTGVINYDKRKRNPIIEQNPNEAINLLDKIIEFLAWNKSDQPLNLEGNFSSGESKSITIPTSLYRELAYNLEHSIHHQALIKIGCMELDLKHLLDENFGVAPATVRYRKEKLARS</sequence>
<organism evidence="1 2">
    <name type="scientific">Fontibacter flavus</name>
    <dbReference type="NCBI Taxonomy" id="654838"/>
    <lineage>
        <taxon>Bacteria</taxon>
        <taxon>Pseudomonadati</taxon>
        <taxon>Bacteroidota</taxon>
        <taxon>Cytophagia</taxon>
        <taxon>Cytophagales</taxon>
        <taxon>Cyclobacteriaceae</taxon>
        <taxon>Fontibacter</taxon>
    </lineage>
</organism>
<dbReference type="Proteomes" id="UP001589797">
    <property type="component" value="Unassembled WGS sequence"/>
</dbReference>
<dbReference type="PANTHER" id="PTHR39473:SF1">
    <property type="entry name" value="DINB-LIKE DOMAIN-CONTAINING PROTEIN"/>
    <property type="match status" value="1"/>
</dbReference>
<dbReference type="SUPFAM" id="SSF109854">
    <property type="entry name" value="DinB/YfiT-like putative metalloenzymes"/>
    <property type="match status" value="1"/>
</dbReference>
<dbReference type="InterPro" id="IPR034660">
    <property type="entry name" value="DinB/YfiT-like"/>
</dbReference>
<protein>
    <recommendedName>
        <fullName evidence="3">DinB family protein</fullName>
    </recommendedName>
</protein>
<dbReference type="RefSeq" id="WP_382388910.1">
    <property type="nucleotide sequence ID" value="NZ_JBHLWI010000050.1"/>
</dbReference>
<dbReference type="EMBL" id="JBHLWI010000050">
    <property type="protein sequence ID" value="MFC0264369.1"/>
    <property type="molecule type" value="Genomic_DNA"/>
</dbReference>
<keyword evidence="2" id="KW-1185">Reference proteome</keyword>
<name>A0ABV6FXK9_9BACT</name>
<accession>A0ABV6FXK9</accession>
<proteinExistence type="predicted"/>
<dbReference type="Gene3D" id="1.20.120.450">
    <property type="entry name" value="dinb family like domain"/>
    <property type="match status" value="1"/>
</dbReference>